<feature type="domain" description="D-isomer specific 2-hydroxyacid dehydrogenase catalytic" evidence="6">
    <location>
        <begin position="13"/>
        <end position="315"/>
    </location>
</feature>
<evidence type="ECO:0000313" key="9">
    <source>
        <dbReference type="Proteomes" id="UP000501168"/>
    </source>
</evidence>
<dbReference type="GO" id="GO:0008652">
    <property type="term" value="P:amino acid biosynthetic process"/>
    <property type="evidence" value="ECO:0007669"/>
    <property type="project" value="UniProtKB-KW"/>
</dbReference>
<sequence>MAVVLTTARAFATCEEAKKVLTDAGHEIKLVTPEKPLKAEELIPLIKDVDAAIAGLDFITADVINSAPKLKIIARNGVGYDRVDLDAAKKNNVYVTITPGTNSVSVCELAFSFITGLARKIHLMDKNVRAGSWKRENGMELYGKTIAIFGTGAIGKNLAIRCLAFGMKVIAYDLYPNAELKEKYGVKYYDEMDPMFEQADFISLHLPATDKTHHMINRQSISKMKKSVYIINTARGELIDDDALFEALTNGSIGGAGLDAFTTEPFTDSRFFSLNNVIMTPHTGAFTSDAVVKTLVMAAEEVVRVLAGDKPQHSVI</sequence>
<organism evidence="8 9">
    <name type="scientific">Zophobihabitans entericus</name>
    <dbReference type="NCBI Taxonomy" id="1635327"/>
    <lineage>
        <taxon>Bacteria</taxon>
        <taxon>Pseudomonadati</taxon>
        <taxon>Pseudomonadota</taxon>
        <taxon>Gammaproteobacteria</taxon>
        <taxon>Orbales</taxon>
        <taxon>Orbaceae</taxon>
        <taxon>Zophobihabitans</taxon>
    </lineage>
</organism>
<dbReference type="KEGG" id="orb:IPMB12_11210"/>
<reference evidence="8 9" key="1">
    <citation type="submission" date="2020-03" db="EMBL/GenBank/DDBJ databases">
        <title>Complete genome sequence of Orbus sp. IPMB12 (BCRC 80908).</title>
        <authorList>
            <person name="Lo W.-S."/>
            <person name="Chang T.-H."/>
            <person name="Kuo C.-H."/>
        </authorList>
    </citation>
    <scope>NUCLEOTIDE SEQUENCE [LARGE SCALE GENOMIC DNA]</scope>
    <source>
        <strain evidence="8 9">IPMB12</strain>
    </source>
</reference>
<dbReference type="FunFam" id="3.40.50.720:FF:000021">
    <property type="entry name" value="D-3-phosphoglycerate dehydrogenase"/>
    <property type="match status" value="1"/>
</dbReference>
<keyword evidence="2" id="KW-0028">Amino-acid biosynthesis</keyword>
<dbReference type="PANTHER" id="PTHR42789:SF1">
    <property type="entry name" value="D-ISOMER SPECIFIC 2-HYDROXYACID DEHYDROGENASE FAMILY PROTEIN (AFU_ORTHOLOGUE AFUA_6G10090)"/>
    <property type="match status" value="1"/>
</dbReference>
<gene>
    <name evidence="8" type="ORF">IPMB12_11210</name>
</gene>
<evidence type="ECO:0000259" key="7">
    <source>
        <dbReference type="Pfam" id="PF02826"/>
    </source>
</evidence>
<dbReference type="InterPro" id="IPR029752">
    <property type="entry name" value="D-isomer_DH_CS1"/>
</dbReference>
<dbReference type="SUPFAM" id="SSF51735">
    <property type="entry name" value="NAD(P)-binding Rossmann-fold domains"/>
    <property type="match status" value="1"/>
</dbReference>
<dbReference type="SUPFAM" id="SSF52283">
    <property type="entry name" value="Formate/glycerate dehydrogenase catalytic domain-like"/>
    <property type="match status" value="1"/>
</dbReference>
<evidence type="ECO:0000313" key="8">
    <source>
        <dbReference type="EMBL" id="QIQ22206.1"/>
    </source>
</evidence>
<evidence type="ECO:0000256" key="2">
    <source>
        <dbReference type="ARBA" id="ARBA00022605"/>
    </source>
</evidence>
<comment type="similarity">
    <text evidence="1 5">Belongs to the D-isomer specific 2-hydroxyacid dehydrogenase family.</text>
</comment>
<dbReference type="InterPro" id="IPR029753">
    <property type="entry name" value="D-isomer_DH_CS"/>
</dbReference>
<evidence type="ECO:0000259" key="6">
    <source>
        <dbReference type="Pfam" id="PF00389"/>
    </source>
</evidence>
<dbReference type="CDD" id="cd12172">
    <property type="entry name" value="PGDH_like_2"/>
    <property type="match status" value="1"/>
</dbReference>
<dbReference type="EMBL" id="CP050253">
    <property type="protein sequence ID" value="QIQ22206.1"/>
    <property type="molecule type" value="Genomic_DNA"/>
</dbReference>
<evidence type="ECO:0000256" key="1">
    <source>
        <dbReference type="ARBA" id="ARBA00005854"/>
    </source>
</evidence>
<dbReference type="InterPro" id="IPR006140">
    <property type="entry name" value="D-isomer_DH_NAD-bd"/>
</dbReference>
<dbReference type="Proteomes" id="UP000501168">
    <property type="component" value="Chromosome"/>
</dbReference>
<dbReference type="RefSeq" id="WP_166917502.1">
    <property type="nucleotide sequence ID" value="NZ_CP050253.1"/>
</dbReference>
<evidence type="ECO:0000256" key="3">
    <source>
        <dbReference type="ARBA" id="ARBA00023002"/>
    </source>
</evidence>
<dbReference type="PROSITE" id="PS00065">
    <property type="entry name" value="D_2_HYDROXYACID_DH_1"/>
    <property type="match status" value="1"/>
</dbReference>
<keyword evidence="3 5" id="KW-0560">Oxidoreductase</keyword>
<accession>A0A6G9ID98</accession>
<feature type="domain" description="D-isomer specific 2-hydroxyacid dehydrogenase NAD-binding" evidence="7">
    <location>
        <begin position="112"/>
        <end position="284"/>
    </location>
</feature>
<dbReference type="InterPro" id="IPR036291">
    <property type="entry name" value="NAD(P)-bd_dom_sf"/>
</dbReference>
<dbReference type="GO" id="GO:0016616">
    <property type="term" value="F:oxidoreductase activity, acting on the CH-OH group of donors, NAD or NADP as acceptor"/>
    <property type="evidence" value="ECO:0007669"/>
    <property type="project" value="InterPro"/>
</dbReference>
<dbReference type="PANTHER" id="PTHR42789">
    <property type="entry name" value="D-ISOMER SPECIFIC 2-HYDROXYACID DEHYDROGENASE FAMILY PROTEIN (AFU_ORTHOLOGUE AFUA_6G10090)"/>
    <property type="match status" value="1"/>
</dbReference>
<keyword evidence="9" id="KW-1185">Reference proteome</keyword>
<name>A0A6G9ID98_9GAMM</name>
<dbReference type="InParanoid" id="A0A6G9ID98"/>
<dbReference type="InterPro" id="IPR006139">
    <property type="entry name" value="D-isomer_2_OHA_DH_cat_dom"/>
</dbReference>
<dbReference type="GO" id="GO:0051287">
    <property type="term" value="F:NAD binding"/>
    <property type="evidence" value="ECO:0007669"/>
    <property type="project" value="InterPro"/>
</dbReference>
<protein>
    <submittedName>
        <fullName evidence="8">Phosphoglycerate dehydrogenase</fullName>
    </submittedName>
</protein>
<dbReference type="InterPro" id="IPR050857">
    <property type="entry name" value="D-2-hydroxyacid_DH"/>
</dbReference>
<dbReference type="Pfam" id="PF02826">
    <property type="entry name" value="2-Hacid_dh_C"/>
    <property type="match status" value="1"/>
</dbReference>
<evidence type="ECO:0000256" key="5">
    <source>
        <dbReference type="RuleBase" id="RU003719"/>
    </source>
</evidence>
<dbReference type="PROSITE" id="PS00670">
    <property type="entry name" value="D_2_HYDROXYACID_DH_2"/>
    <property type="match status" value="1"/>
</dbReference>
<proteinExistence type="inferred from homology"/>
<dbReference type="AlphaFoldDB" id="A0A6G9ID98"/>
<dbReference type="Pfam" id="PF00389">
    <property type="entry name" value="2-Hacid_dh"/>
    <property type="match status" value="1"/>
</dbReference>
<dbReference type="Gene3D" id="3.40.50.720">
    <property type="entry name" value="NAD(P)-binding Rossmann-like Domain"/>
    <property type="match status" value="2"/>
</dbReference>
<evidence type="ECO:0000256" key="4">
    <source>
        <dbReference type="ARBA" id="ARBA00023027"/>
    </source>
</evidence>
<keyword evidence="4" id="KW-0520">NAD</keyword>
<dbReference type="PROSITE" id="PS00671">
    <property type="entry name" value="D_2_HYDROXYACID_DH_3"/>
    <property type="match status" value="1"/>
</dbReference>